<evidence type="ECO:0000259" key="4">
    <source>
        <dbReference type="PROSITE" id="PS51186"/>
    </source>
</evidence>
<dbReference type="InterPro" id="IPR051531">
    <property type="entry name" value="N-acetyltransferase"/>
</dbReference>
<dbReference type="Gene3D" id="3.40.630.30">
    <property type="match status" value="1"/>
</dbReference>
<evidence type="ECO:0000256" key="3">
    <source>
        <dbReference type="ARBA" id="ARBA00038502"/>
    </source>
</evidence>
<keyword evidence="6" id="KW-1185">Reference proteome</keyword>
<comment type="caution">
    <text evidence="5">The sequence shown here is derived from an EMBL/GenBank/DDBJ whole genome shotgun (WGS) entry which is preliminary data.</text>
</comment>
<gene>
    <name evidence="5" type="ORF">ACG04R_22000</name>
</gene>
<dbReference type="EC" id="2.3.-.-" evidence="5"/>
<dbReference type="PROSITE" id="PS51186">
    <property type="entry name" value="GNAT"/>
    <property type="match status" value="1"/>
</dbReference>
<comment type="similarity">
    <text evidence="3">Belongs to the acetyltransferase family. RimJ subfamily.</text>
</comment>
<evidence type="ECO:0000256" key="2">
    <source>
        <dbReference type="ARBA" id="ARBA00023315"/>
    </source>
</evidence>
<protein>
    <submittedName>
        <fullName evidence="5">GNAT family N-acetyltransferase</fullName>
        <ecNumber evidence="5">2.3.-.-</ecNumber>
    </submittedName>
</protein>
<dbReference type="Pfam" id="PF13302">
    <property type="entry name" value="Acetyltransf_3"/>
    <property type="match status" value="1"/>
</dbReference>
<organism evidence="5 6">
    <name type="scientific">Pelomonas candidula</name>
    <dbReference type="NCBI Taxonomy" id="3299025"/>
    <lineage>
        <taxon>Bacteria</taxon>
        <taxon>Pseudomonadati</taxon>
        <taxon>Pseudomonadota</taxon>
        <taxon>Betaproteobacteria</taxon>
        <taxon>Burkholderiales</taxon>
        <taxon>Sphaerotilaceae</taxon>
        <taxon>Roseateles</taxon>
    </lineage>
</organism>
<dbReference type="InterPro" id="IPR000182">
    <property type="entry name" value="GNAT_dom"/>
</dbReference>
<dbReference type="InterPro" id="IPR016181">
    <property type="entry name" value="Acyl_CoA_acyltransferase"/>
</dbReference>
<dbReference type="PANTHER" id="PTHR43792:SF8">
    <property type="entry name" value="[RIBOSOMAL PROTEIN US5]-ALANINE N-ACETYLTRANSFERASE"/>
    <property type="match status" value="1"/>
</dbReference>
<feature type="domain" description="N-acetyltransferase" evidence="4">
    <location>
        <begin position="18"/>
        <end position="169"/>
    </location>
</feature>
<dbReference type="PANTHER" id="PTHR43792">
    <property type="entry name" value="GNAT FAMILY, PUTATIVE (AFU_ORTHOLOGUE AFUA_3G00765)-RELATED-RELATED"/>
    <property type="match status" value="1"/>
</dbReference>
<dbReference type="RefSeq" id="WP_394415767.1">
    <property type="nucleotide sequence ID" value="NZ_JBIGIC010000012.1"/>
</dbReference>
<keyword evidence="2 5" id="KW-0012">Acyltransferase</keyword>
<evidence type="ECO:0000256" key="1">
    <source>
        <dbReference type="ARBA" id="ARBA00022679"/>
    </source>
</evidence>
<sequence>MPTLQLIPPTLDCADELLRFETDNRAFFEARINSRPAAYYSPDGVRAAIVLAEREAAEDKGYQFLVRTDAGELVGRVNLIGVRRTHFQMADLGYRMAESACGKGYASEAVRLVLEKAFGELGLVRLEANARVGNEGSIKVLLRNGFREFGRSTQSFLLGGVWYDRLHFERRAGEGRPDNATHG</sequence>
<dbReference type="SUPFAM" id="SSF55729">
    <property type="entry name" value="Acyl-CoA N-acyltransferases (Nat)"/>
    <property type="match status" value="1"/>
</dbReference>
<name>A0ABW7HHI8_9BURK</name>
<evidence type="ECO:0000313" key="5">
    <source>
        <dbReference type="EMBL" id="MFG6489373.1"/>
    </source>
</evidence>
<proteinExistence type="inferred from homology"/>
<accession>A0ABW7HHI8</accession>
<evidence type="ECO:0000313" key="6">
    <source>
        <dbReference type="Proteomes" id="UP001606134"/>
    </source>
</evidence>
<dbReference type="GO" id="GO:0016746">
    <property type="term" value="F:acyltransferase activity"/>
    <property type="evidence" value="ECO:0007669"/>
    <property type="project" value="UniProtKB-KW"/>
</dbReference>
<dbReference type="EMBL" id="JBIGIC010000012">
    <property type="protein sequence ID" value="MFG6489373.1"/>
    <property type="molecule type" value="Genomic_DNA"/>
</dbReference>
<dbReference type="Proteomes" id="UP001606134">
    <property type="component" value="Unassembled WGS sequence"/>
</dbReference>
<reference evidence="5 6" key="1">
    <citation type="submission" date="2024-08" db="EMBL/GenBank/DDBJ databases">
        <authorList>
            <person name="Lu H."/>
        </authorList>
    </citation>
    <scope>NUCLEOTIDE SEQUENCE [LARGE SCALE GENOMIC DNA]</scope>
    <source>
        <strain evidence="5 6">BYS78W</strain>
    </source>
</reference>
<keyword evidence="1 5" id="KW-0808">Transferase</keyword>